<feature type="transmembrane region" description="Helical" evidence="2">
    <location>
        <begin position="113"/>
        <end position="135"/>
    </location>
</feature>
<evidence type="ECO:0000256" key="2">
    <source>
        <dbReference type="SAM" id="Phobius"/>
    </source>
</evidence>
<reference evidence="3 4" key="1">
    <citation type="journal article" date="2016" name="Front. Microbiol.">
        <title>Genomic Resource of Rice Seed Associated Bacteria.</title>
        <authorList>
            <person name="Midha S."/>
            <person name="Bansal K."/>
            <person name="Sharma S."/>
            <person name="Kumar N."/>
            <person name="Patil P.P."/>
            <person name="Chaudhry V."/>
            <person name="Patil P.B."/>
        </authorList>
    </citation>
    <scope>NUCLEOTIDE SEQUENCE [LARGE SCALE GENOMIC DNA]</scope>
    <source>
        <strain evidence="3 4">NS331</strain>
    </source>
</reference>
<feature type="transmembrane region" description="Helical" evidence="2">
    <location>
        <begin position="82"/>
        <end position="101"/>
    </location>
</feature>
<accession>A0A147GPC8</accession>
<evidence type="ECO:0000313" key="3">
    <source>
        <dbReference type="EMBL" id="KTT16146.1"/>
    </source>
</evidence>
<keyword evidence="2" id="KW-0812">Transmembrane</keyword>
<evidence type="ECO:0000256" key="1">
    <source>
        <dbReference type="SAM" id="MobiDB-lite"/>
    </source>
</evidence>
<keyword evidence="2" id="KW-0472">Membrane</keyword>
<proteinExistence type="predicted"/>
<dbReference type="Proteomes" id="UP000072741">
    <property type="component" value="Unassembled WGS sequence"/>
</dbReference>
<keyword evidence="4" id="KW-1185">Reference proteome</keyword>
<keyword evidence="2" id="KW-1133">Transmembrane helix</keyword>
<name>A0A147GPC8_9BURK</name>
<dbReference type="AlphaFoldDB" id="A0A147GPC8"/>
<dbReference type="PATRIC" id="fig|433924.3.peg.878"/>
<sequence length="366" mass="42939">MFACESGFLVYRKKHGQREAIELIEDINEYTTLLTPKYHSCKRQAEAAEHRPGLNWLRTLFDRNEHFIELSNMGEEDRSLDVLLAVLLLGMLGFAIFFWTFMTMDEPIFSKWWTLSMLFGGGMTTGVLWLNYMLWPLQYAPNFFTSLRARYRFNRTTRKVYVLRPARYGGNVILDWDRVQAHVNWCAPRGMTHDDLRDPQARRFRQENAGGEFRIQGLLLYWPPFDKDDPERKGEDVLWVGPKMAGENLWQYIRAFMEEGMDAVPEPNEYEWLRKGFHTPSQHMEETVMGPSRILDRIGGRAAPSSTSMGTNVNFLMNVLWAPLHCLSERLCKWPTFPEEWNSDCGQRRREDGIGPEEPLRWTPRP</sequence>
<dbReference type="EMBL" id="LDSL01000130">
    <property type="protein sequence ID" value="KTT16146.1"/>
    <property type="molecule type" value="Genomic_DNA"/>
</dbReference>
<organism evidence="3 4">
    <name type="scientific">Pseudacidovorax intermedius</name>
    <dbReference type="NCBI Taxonomy" id="433924"/>
    <lineage>
        <taxon>Bacteria</taxon>
        <taxon>Pseudomonadati</taxon>
        <taxon>Pseudomonadota</taxon>
        <taxon>Betaproteobacteria</taxon>
        <taxon>Burkholderiales</taxon>
        <taxon>Comamonadaceae</taxon>
        <taxon>Pseudacidovorax</taxon>
    </lineage>
</organism>
<gene>
    <name evidence="3" type="ORF">NS331_19315</name>
</gene>
<feature type="region of interest" description="Disordered" evidence="1">
    <location>
        <begin position="343"/>
        <end position="366"/>
    </location>
</feature>
<comment type="caution">
    <text evidence="3">The sequence shown here is derived from an EMBL/GenBank/DDBJ whole genome shotgun (WGS) entry which is preliminary data.</text>
</comment>
<evidence type="ECO:0000313" key="4">
    <source>
        <dbReference type="Proteomes" id="UP000072741"/>
    </source>
</evidence>
<protein>
    <submittedName>
        <fullName evidence="3">Uncharacterized protein</fullName>
    </submittedName>
</protein>